<dbReference type="STRING" id="722472.SAMN05444321_4068"/>
<dbReference type="Pfam" id="PF03061">
    <property type="entry name" value="4HBT"/>
    <property type="match status" value="1"/>
</dbReference>
<dbReference type="Gene3D" id="3.10.129.10">
    <property type="entry name" value="Hotdog Thioesterase"/>
    <property type="match status" value="1"/>
</dbReference>
<dbReference type="GO" id="GO:0061522">
    <property type="term" value="F:1,4-dihydroxy-2-naphthoyl-CoA thioesterase activity"/>
    <property type="evidence" value="ECO:0007669"/>
    <property type="project" value="TreeGrafter"/>
</dbReference>
<feature type="domain" description="Thioesterase" evidence="2">
    <location>
        <begin position="47"/>
        <end position="122"/>
    </location>
</feature>
<dbReference type="InterPro" id="IPR029069">
    <property type="entry name" value="HotDog_dom_sf"/>
</dbReference>
<evidence type="ECO:0000313" key="3">
    <source>
        <dbReference type="EMBL" id="KRR26713.1"/>
    </source>
</evidence>
<comment type="caution">
    <text evidence="3">The sequence shown here is derived from an EMBL/GenBank/DDBJ whole genome shotgun (WGS) entry which is preliminary data.</text>
</comment>
<dbReference type="EMBL" id="LLYB01000043">
    <property type="protein sequence ID" value="KRR26713.1"/>
    <property type="molecule type" value="Genomic_DNA"/>
</dbReference>
<keyword evidence="1" id="KW-0378">Hydrolase</keyword>
<name>A0A0R3N2V1_9BRAD</name>
<dbReference type="GO" id="GO:0005829">
    <property type="term" value="C:cytosol"/>
    <property type="evidence" value="ECO:0007669"/>
    <property type="project" value="TreeGrafter"/>
</dbReference>
<proteinExistence type="predicted"/>
<dbReference type="AlphaFoldDB" id="A0A0R3N2V1"/>
<evidence type="ECO:0000259" key="2">
    <source>
        <dbReference type="Pfam" id="PF03061"/>
    </source>
</evidence>
<dbReference type="Proteomes" id="UP000051660">
    <property type="component" value="Unassembled WGS sequence"/>
</dbReference>
<sequence length="150" mass="15783">MVETALDNLKPPPSSKLLGWHLLDARPKDGWIRIGFDGKRDFCNPAGFVQGGILSAMLDDTMGPAVFVMTEGKLYTATITMTVNFLSPARPGPITGEATVTQLGKTVAFVEGRLMAEDGTVLATATTSARLVETVKAIAPASLRPAALPA</sequence>
<gene>
    <name evidence="3" type="ORF">CQ14_20165</name>
</gene>
<accession>A0A0R3N2V1</accession>
<dbReference type="InterPro" id="IPR003736">
    <property type="entry name" value="PAAI_dom"/>
</dbReference>
<dbReference type="NCBIfam" id="TIGR00369">
    <property type="entry name" value="unchar_dom_1"/>
    <property type="match status" value="1"/>
</dbReference>
<dbReference type="PANTHER" id="PTHR43240:SF1">
    <property type="entry name" value="BLR5584 PROTEIN"/>
    <property type="match status" value="1"/>
</dbReference>
<dbReference type="InterPro" id="IPR006683">
    <property type="entry name" value="Thioestr_dom"/>
</dbReference>
<dbReference type="OrthoDB" id="9813282at2"/>
<evidence type="ECO:0000313" key="4">
    <source>
        <dbReference type="Proteomes" id="UP000051660"/>
    </source>
</evidence>
<dbReference type="PANTHER" id="PTHR43240">
    <property type="entry name" value="1,4-DIHYDROXY-2-NAPHTHOYL-COA THIOESTERASE 1"/>
    <property type="match status" value="1"/>
</dbReference>
<reference evidence="3 4" key="1">
    <citation type="submission" date="2014-03" db="EMBL/GenBank/DDBJ databases">
        <title>Bradyrhizobium valentinum sp. nov., isolated from effective nodules of Lupinus mariae-josephae, a lupine endemic of basic-lime soils in Eastern Spain.</title>
        <authorList>
            <person name="Duran D."/>
            <person name="Rey L."/>
            <person name="Navarro A."/>
            <person name="Busquets A."/>
            <person name="Imperial J."/>
            <person name="Ruiz-Argueso T."/>
        </authorList>
    </citation>
    <scope>NUCLEOTIDE SEQUENCE [LARGE SCALE GENOMIC DNA]</scope>
    <source>
        <strain evidence="3 4">CCBAU 23086</strain>
    </source>
</reference>
<organism evidence="3 4">
    <name type="scientific">Bradyrhizobium lablabi</name>
    <dbReference type="NCBI Taxonomy" id="722472"/>
    <lineage>
        <taxon>Bacteria</taxon>
        <taxon>Pseudomonadati</taxon>
        <taxon>Pseudomonadota</taxon>
        <taxon>Alphaproteobacteria</taxon>
        <taxon>Hyphomicrobiales</taxon>
        <taxon>Nitrobacteraceae</taxon>
        <taxon>Bradyrhizobium</taxon>
    </lineage>
</organism>
<dbReference type="RefSeq" id="WP_057856799.1">
    <property type="nucleotide sequence ID" value="NZ_LLYB01000043.1"/>
</dbReference>
<evidence type="ECO:0000256" key="1">
    <source>
        <dbReference type="ARBA" id="ARBA00022801"/>
    </source>
</evidence>
<protein>
    <submittedName>
        <fullName evidence="3">Phenylacetic acid degradation protein</fullName>
    </submittedName>
</protein>
<dbReference type="SUPFAM" id="SSF54637">
    <property type="entry name" value="Thioesterase/thiol ester dehydrase-isomerase"/>
    <property type="match status" value="1"/>
</dbReference>
<dbReference type="CDD" id="cd03443">
    <property type="entry name" value="PaaI_thioesterase"/>
    <property type="match status" value="1"/>
</dbReference>